<proteinExistence type="predicted"/>
<dbReference type="Gene3D" id="3.30.420.10">
    <property type="entry name" value="Ribonuclease H-like superfamily/Ribonuclease H"/>
    <property type="match status" value="1"/>
</dbReference>
<dbReference type="InterPro" id="IPR000477">
    <property type="entry name" value="RT_dom"/>
</dbReference>
<feature type="signal peptide" evidence="2">
    <location>
        <begin position="1"/>
        <end position="19"/>
    </location>
</feature>
<feature type="compositionally biased region" description="Basic and acidic residues" evidence="1">
    <location>
        <begin position="446"/>
        <end position="457"/>
    </location>
</feature>
<feature type="chain" id="PRO_5029731893" evidence="2">
    <location>
        <begin position="20"/>
        <end position="1891"/>
    </location>
</feature>
<organism evidence="5 6">
    <name type="scientific">Perkinsus olseni</name>
    <name type="common">Perkinsus atlanticus</name>
    <dbReference type="NCBI Taxonomy" id="32597"/>
    <lineage>
        <taxon>Eukaryota</taxon>
        <taxon>Sar</taxon>
        <taxon>Alveolata</taxon>
        <taxon>Perkinsozoa</taxon>
        <taxon>Perkinsea</taxon>
        <taxon>Perkinsida</taxon>
        <taxon>Perkinsidae</taxon>
        <taxon>Perkinsus</taxon>
    </lineage>
</organism>
<feature type="region of interest" description="Disordered" evidence="1">
    <location>
        <begin position="446"/>
        <end position="466"/>
    </location>
</feature>
<dbReference type="Pfam" id="PF00078">
    <property type="entry name" value="RVT_1"/>
    <property type="match status" value="1"/>
</dbReference>
<dbReference type="Proteomes" id="UP000541610">
    <property type="component" value="Unassembled WGS sequence"/>
</dbReference>
<evidence type="ECO:0000259" key="3">
    <source>
        <dbReference type="PROSITE" id="PS50878"/>
    </source>
</evidence>
<dbReference type="InterPro" id="IPR036397">
    <property type="entry name" value="RNaseH_sf"/>
</dbReference>
<dbReference type="SUPFAM" id="SSF56672">
    <property type="entry name" value="DNA/RNA polymerases"/>
    <property type="match status" value="1"/>
</dbReference>
<feature type="compositionally biased region" description="Low complexity" evidence="1">
    <location>
        <begin position="205"/>
        <end position="224"/>
    </location>
</feature>
<feature type="compositionally biased region" description="Polar residues" evidence="1">
    <location>
        <begin position="102"/>
        <end position="112"/>
    </location>
</feature>
<dbReference type="EMBL" id="JABANP010000061">
    <property type="protein sequence ID" value="KAF4692409.1"/>
    <property type="molecule type" value="Genomic_DNA"/>
</dbReference>
<evidence type="ECO:0000256" key="2">
    <source>
        <dbReference type="SAM" id="SignalP"/>
    </source>
</evidence>
<reference evidence="5 6" key="1">
    <citation type="submission" date="2020-04" db="EMBL/GenBank/DDBJ databases">
        <title>Perkinsus olseni comparative genomics.</title>
        <authorList>
            <person name="Bogema D.R."/>
        </authorList>
    </citation>
    <scope>NUCLEOTIDE SEQUENCE [LARGE SCALE GENOMIC DNA]</scope>
    <source>
        <strain evidence="5">00978-12</strain>
    </source>
</reference>
<dbReference type="CDD" id="cd09276">
    <property type="entry name" value="Rnase_HI_RT_non_LTR"/>
    <property type="match status" value="1"/>
</dbReference>
<dbReference type="PROSITE" id="PS50878">
    <property type="entry name" value="RT_POL"/>
    <property type="match status" value="1"/>
</dbReference>
<feature type="region of interest" description="Disordered" evidence="1">
    <location>
        <begin position="501"/>
        <end position="536"/>
    </location>
</feature>
<dbReference type="InterPro" id="IPR012337">
    <property type="entry name" value="RNaseH-like_sf"/>
</dbReference>
<dbReference type="SUPFAM" id="SSF56219">
    <property type="entry name" value="DNase I-like"/>
    <property type="match status" value="1"/>
</dbReference>
<feature type="domain" description="Reverse transcriptase" evidence="3">
    <location>
        <begin position="1249"/>
        <end position="1518"/>
    </location>
</feature>
<evidence type="ECO:0000313" key="6">
    <source>
        <dbReference type="Proteomes" id="UP000541610"/>
    </source>
</evidence>
<feature type="compositionally biased region" description="Basic and acidic residues" evidence="1">
    <location>
        <begin position="225"/>
        <end position="266"/>
    </location>
</feature>
<feature type="compositionally biased region" description="Acidic residues" evidence="1">
    <location>
        <begin position="161"/>
        <end position="172"/>
    </location>
</feature>
<evidence type="ECO:0000259" key="4">
    <source>
        <dbReference type="PROSITE" id="PS50879"/>
    </source>
</evidence>
<dbReference type="InterPro" id="IPR036691">
    <property type="entry name" value="Endo/exonu/phosph_ase_sf"/>
</dbReference>
<dbReference type="OrthoDB" id="8070015at2759"/>
<feature type="region of interest" description="Disordered" evidence="1">
    <location>
        <begin position="99"/>
        <end position="336"/>
    </location>
</feature>
<dbReference type="InterPro" id="IPR002156">
    <property type="entry name" value="RNaseH_domain"/>
</dbReference>
<protein>
    <submittedName>
        <fullName evidence="5">Uncharacterized protein</fullName>
    </submittedName>
</protein>
<gene>
    <name evidence="5" type="ORF">FOZ60_013522</name>
</gene>
<dbReference type="GO" id="GO:0003676">
    <property type="term" value="F:nucleic acid binding"/>
    <property type="evidence" value="ECO:0007669"/>
    <property type="project" value="InterPro"/>
</dbReference>
<sequence length="1891" mass="213942">MVRLFFLATLSSLLLGGAARNFGNSAPASCQEICSNTPFCSASYCKSWQHPPVCQGLYYIYGPSRPDDVCFFDGVHNCSDKGTVPVPCPGGTTTIHPDPATFSDNYPVSDTATLPYDDTVPDTATLPYDHHHNDYDDDYHNDDDHDDDYNNDYHTYHYNDDDYYNNNDDDDHDYNNNDYNDDHHDHDYYYYNDNDNDNDHDYDYDYYNNDYYNNDYNDYYNNDYNHNDHDYYNNKDNDDDHDYNNNDNNNNDHDYYNDDDYNHNDEVSSLPDNYTVPDTATVPNDYTVPDSATVSNDYHNDEVSSSPHNDEVSSSPHNDEVSRRPQTFEGEDSDKQLKKSVVEACEAIKKLPPEALREKTGLPSLPWEVKDVWNIIHSTKAVIDRNLATDKLSRVSGNILLSFVLELSIRLGEGIDKCKILDSEVGSLHDKIAKLEVELALARSRTDQSTDVVDRPENGSNNYRNRRRLSQVEDIDFVSLSSGAAEEVEVELARFADRNDGGAPGGWVNTRNRRRRNSPQGPRVTQQAGSPVNREGSIKRKNDFVVMVVDRGWRLRTSRAIDVARRSTDVECAIPVIKKEEVFATLRGRGFKVDLFQTSRGVGVGCITPQERDKVLEFLSKEKGAVWDCHKDLPRMKDIKLIGHGYDSGDGERLIKDFKDLNGIEAADDAIRVLRMTSNVVFLRLAFNIWKNLPDRVYLDCVRVRPIPVIYRSLCYKCGSRDARHDHRSCDQPQICRICSSENHVANDCDKAGSTYIEKAYCKFCQKGERLTVKWHKMNSGSRHDEAGAGESLSSLDVAYCNIGKTLVGGRMLLDFYTVDRGGALPSIMVICEPGRLDTQWYDYFKEVKSTSGRALILIRKDLDVDDTFSRQDCCGAYVCGIWWLATYCDINIDISETLRSWSDVIEAYGGRLVILCDSNSYSYRWSTGLFKHDSAQAARGRVLEEWIDYNGVVCHNDVNSYTFIRPVQGAGILGHQCSSIDLMLTAGGVVVENWVSHEDVRPYDHLLIEAKVWVALDERRVERHYKKIKDKKLYSKDLQDNLVGWRDKLTRYMPRAQIDDAVREASEIIKMTKEAHCRSKKLVVKASSPPWWGENLDRLRRQVRKAQRRLSRSNSATNVADYKRLRNAYNKAIRRYKSDWFFRSISEEKEYGKILRHRKGRTGTALQPGYDVLEHHTPQQDDIGEWRVPMTIEDVHLVLSEADQAMGRAYGYLSKKKDTAAGLDDIVYSDIKAGGPILWDGLVSILHSMVINAYFADYGKDSRLIFLSKGKNLGTADDFRPICMTSCITKCLELGVTEIVRSLERRADVDTYPGIHLHRSHGYAVGRSTATAVEDVSVHIRGLLSQGKYVAALSVDMKGAFNGALHTSMCESVKLITGSSALANLVGSYLHGRRCHFKDRIRVCMTKGGTPQGGVLSPVIYRLFHALVMDIPSRAVVQDVLVKTISYADDMIILIGCDSQEKLEEAIKDIVRALERELPTFGLSMAREKSVILSNDLQDECFGIVVKRSIPFLGMRIDLSGRWAPHVEEAIRRGRVEAEVCRRLIGPEGVVRITPKAREVIRAHVAATLGYGIECWGDRLMFKGVKRRIDSLHHRLEKILIGIPVSGNPDLAALLSDAKLTLYQRLCMRYGSWKLQNGYDIRKWWSKVVGGRYPEQAESWNHDRFEIGLQPKQFYIGDGTEVSSGYLRPDSTSFEQPDAIIYTDGSRRPYGDGNCAHVGAGFYSSDAAIAWSSYKLPDYCSIDQAEEVAILMAARSVPSRMDKRYLLAIDSRSVIQAIAGSRQSSLLVDIRREVLSKNLGLIWVRGHSTCYGNIRADLAARHGAYHGRMVMVEVPPSSVRDAIRRGSLTKGCLWVATLWTAVGQVITRVTKIYTVSGVLPHEPGEDKYAY</sequence>
<feature type="domain" description="RNase H type-1" evidence="4">
    <location>
        <begin position="1696"/>
        <end position="1826"/>
    </location>
</feature>
<dbReference type="PROSITE" id="PS50879">
    <property type="entry name" value="RNASE_H_1"/>
    <property type="match status" value="1"/>
</dbReference>
<feature type="compositionally biased region" description="Acidic residues" evidence="1">
    <location>
        <begin position="135"/>
        <end position="150"/>
    </location>
</feature>
<dbReference type="SUPFAM" id="SSF53098">
    <property type="entry name" value="Ribonuclease H-like"/>
    <property type="match status" value="1"/>
</dbReference>
<evidence type="ECO:0000256" key="1">
    <source>
        <dbReference type="SAM" id="MobiDB-lite"/>
    </source>
</evidence>
<evidence type="ECO:0000313" key="5">
    <source>
        <dbReference type="EMBL" id="KAF4692409.1"/>
    </source>
</evidence>
<keyword evidence="2" id="KW-0732">Signal</keyword>
<feature type="compositionally biased region" description="Polar residues" evidence="1">
    <location>
        <begin position="270"/>
        <end position="316"/>
    </location>
</feature>
<dbReference type="InterPro" id="IPR043502">
    <property type="entry name" value="DNA/RNA_pol_sf"/>
</dbReference>
<comment type="caution">
    <text evidence="5">The sequence shown here is derived from an EMBL/GenBank/DDBJ whole genome shotgun (WGS) entry which is preliminary data.</text>
</comment>
<feature type="compositionally biased region" description="Polar residues" evidence="1">
    <location>
        <begin position="518"/>
        <end position="530"/>
    </location>
</feature>
<dbReference type="GO" id="GO:0004523">
    <property type="term" value="F:RNA-DNA hybrid ribonuclease activity"/>
    <property type="evidence" value="ECO:0007669"/>
    <property type="project" value="InterPro"/>
</dbReference>
<name>A0A7J6P8J8_PEROL</name>
<accession>A0A7J6P8J8</accession>